<dbReference type="Pfam" id="PF01928">
    <property type="entry name" value="CYTH"/>
    <property type="match status" value="1"/>
</dbReference>
<dbReference type="Gene3D" id="2.40.320.10">
    <property type="entry name" value="Hypothetical Protein Pfu-838710-001"/>
    <property type="match status" value="1"/>
</dbReference>
<dbReference type="SUPFAM" id="SSF55154">
    <property type="entry name" value="CYTH-like phosphatases"/>
    <property type="match status" value="1"/>
</dbReference>
<name>A0A841L0R4_9SPHN</name>
<comment type="caution">
    <text evidence="3">The sequence shown here is derived from an EMBL/GenBank/DDBJ whole genome shotgun (WGS) entry which is preliminary data.</text>
</comment>
<dbReference type="Proteomes" id="UP000538147">
    <property type="component" value="Unassembled WGS sequence"/>
</dbReference>
<dbReference type="PANTHER" id="PTHR39569">
    <property type="entry name" value="INORGANIC TRIPHOSPHATASE"/>
    <property type="match status" value="1"/>
</dbReference>
<evidence type="ECO:0000259" key="2">
    <source>
        <dbReference type="PROSITE" id="PS51708"/>
    </source>
</evidence>
<dbReference type="AlphaFoldDB" id="A0A841L0R4"/>
<dbReference type="RefSeq" id="WP_184195040.1">
    <property type="nucleotide sequence ID" value="NZ_JACIIV010000003.1"/>
</dbReference>
<keyword evidence="4" id="KW-1185">Reference proteome</keyword>
<dbReference type="GO" id="GO:0050355">
    <property type="term" value="F:inorganic triphosphate phosphatase activity"/>
    <property type="evidence" value="ECO:0007669"/>
    <property type="project" value="InterPro"/>
</dbReference>
<dbReference type="InterPro" id="IPR033469">
    <property type="entry name" value="CYTH-like_dom_sf"/>
</dbReference>
<evidence type="ECO:0000313" key="4">
    <source>
        <dbReference type="Proteomes" id="UP000538147"/>
    </source>
</evidence>
<protein>
    <submittedName>
        <fullName evidence="3">Inorganic triphosphatase YgiF</fullName>
    </submittedName>
</protein>
<dbReference type="InterPro" id="IPR038186">
    <property type="entry name" value="CHAD_dom_sf"/>
</dbReference>
<dbReference type="SMART" id="SM01118">
    <property type="entry name" value="CYTH"/>
    <property type="match status" value="1"/>
</dbReference>
<dbReference type="PROSITE" id="PS51707">
    <property type="entry name" value="CYTH"/>
    <property type="match status" value="1"/>
</dbReference>
<organism evidence="3 4">
    <name type="scientific">Polymorphobacter multimanifer</name>
    <dbReference type="NCBI Taxonomy" id="1070431"/>
    <lineage>
        <taxon>Bacteria</taxon>
        <taxon>Pseudomonadati</taxon>
        <taxon>Pseudomonadota</taxon>
        <taxon>Alphaproteobacteria</taxon>
        <taxon>Sphingomonadales</taxon>
        <taxon>Sphingosinicellaceae</taxon>
        <taxon>Polymorphobacter</taxon>
    </lineage>
</organism>
<evidence type="ECO:0000259" key="1">
    <source>
        <dbReference type="PROSITE" id="PS51707"/>
    </source>
</evidence>
<feature type="domain" description="CHAD" evidence="2">
    <location>
        <begin position="209"/>
        <end position="479"/>
    </location>
</feature>
<dbReference type="Pfam" id="PF05235">
    <property type="entry name" value="CHAD"/>
    <property type="match status" value="1"/>
</dbReference>
<dbReference type="InterPro" id="IPR007899">
    <property type="entry name" value="CHAD_dom"/>
</dbReference>
<dbReference type="SMART" id="SM00880">
    <property type="entry name" value="CHAD"/>
    <property type="match status" value="1"/>
</dbReference>
<dbReference type="PROSITE" id="PS51708">
    <property type="entry name" value="CHAD"/>
    <property type="match status" value="1"/>
</dbReference>
<dbReference type="PANTHER" id="PTHR39569:SF1">
    <property type="entry name" value="INORGANIC TRIPHOSPHATASE"/>
    <property type="match status" value="1"/>
</dbReference>
<proteinExistence type="predicted"/>
<feature type="domain" description="CYTH" evidence="1">
    <location>
        <begin position="4"/>
        <end position="193"/>
    </location>
</feature>
<sequence length="479" mass="53082">MKTPREIELKLEFRSRDAERLRAAVAAASKVSQTRSLRSVYFDTADNDLRAAGFSLRIRHDGERRLQTLKSDANGAGLFNRAESECEIAGDIPVIAPDDPVAGFGKIEEKFRTEVDRTTAILADEATEVECAIDVGNVCRGGLTKPLNEIEFELRRGSIARLFALARELDVVVPLRLGILTKSERGYRLCDADTDAAASKAEPIVLDRAMTVEAAFEVIMASCMRHYRMNEAVLLETSDPGALHQTRVALRRLRSALTLFKDVATDDRFAALRDDVRALAAVLGKARDLDVLLETSLTAEQRCRVVEARDGAYAAVLARLEDVEGRRIILDICEWLTVGAWRTAASTSAAREQAIEAFASEKLRKLRRSLKRKGADLAEISDEDRHETRIAAKKLRYATEFLGSLFTAKKSTRLYKRFRDALEDVQSHLGTLNDMATAPLVLAGLGIAVSADPPPGPRRKTIRKAARAFESLIDAKRFW</sequence>
<reference evidence="3 4" key="1">
    <citation type="submission" date="2020-08" db="EMBL/GenBank/DDBJ databases">
        <title>Genomic Encyclopedia of Type Strains, Phase IV (KMG-IV): sequencing the most valuable type-strain genomes for metagenomic binning, comparative biology and taxonomic classification.</title>
        <authorList>
            <person name="Goeker M."/>
        </authorList>
    </citation>
    <scope>NUCLEOTIDE SEQUENCE [LARGE SCALE GENOMIC DNA]</scope>
    <source>
        <strain evidence="3 4">DSM 102189</strain>
    </source>
</reference>
<dbReference type="Gene3D" id="1.40.20.10">
    <property type="entry name" value="CHAD domain"/>
    <property type="match status" value="1"/>
</dbReference>
<dbReference type="GO" id="GO:0046872">
    <property type="term" value="F:metal ion binding"/>
    <property type="evidence" value="ECO:0007669"/>
    <property type="project" value="TreeGrafter"/>
</dbReference>
<accession>A0A841L0R4</accession>
<evidence type="ECO:0000313" key="3">
    <source>
        <dbReference type="EMBL" id="MBB6226409.1"/>
    </source>
</evidence>
<gene>
    <name evidence="3" type="ORF">FHS79_000563</name>
</gene>
<dbReference type="EMBL" id="JACIIV010000003">
    <property type="protein sequence ID" value="MBB6226409.1"/>
    <property type="molecule type" value="Genomic_DNA"/>
</dbReference>
<dbReference type="CDD" id="cd07756">
    <property type="entry name" value="CYTH-like_Pase_CHAD"/>
    <property type="match status" value="1"/>
</dbReference>
<dbReference type="InterPro" id="IPR023577">
    <property type="entry name" value="CYTH_domain"/>
</dbReference>
<dbReference type="InterPro" id="IPR039013">
    <property type="entry name" value="YgiF"/>
</dbReference>